<organism evidence="4 5">
    <name type="scientific">Sporolactobacillus shoreae</name>
    <dbReference type="NCBI Taxonomy" id="1465501"/>
    <lineage>
        <taxon>Bacteria</taxon>
        <taxon>Bacillati</taxon>
        <taxon>Bacillota</taxon>
        <taxon>Bacilli</taxon>
        <taxon>Bacillales</taxon>
        <taxon>Sporolactobacillaceae</taxon>
        <taxon>Sporolactobacillus</taxon>
    </lineage>
</organism>
<name>A0A4Z0GPI5_9BACL</name>
<dbReference type="InterPro" id="IPR009057">
    <property type="entry name" value="Homeodomain-like_sf"/>
</dbReference>
<dbReference type="PROSITE" id="PS50977">
    <property type="entry name" value="HTH_TETR_2"/>
    <property type="match status" value="1"/>
</dbReference>
<feature type="domain" description="HTH tetR-type" evidence="3">
    <location>
        <begin position="4"/>
        <end position="65"/>
    </location>
</feature>
<evidence type="ECO:0000313" key="4">
    <source>
        <dbReference type="EMBL" id="TGA99127.1"/>
    </source>
</evidence>
<dbReference type="SUPFAM" id="SSF46689">
    <property type="entry name" value="Homeodomain-like"/>
    <property type="match status" value="1"/>
</dbReference>
<protein>
    <recommendedName>
        <fullName evidence="3">HTH tetR-type domain-containing protein</fullName>
    </recommendedName>
</protein>
<evidence type="ECO:0000259" key="3">
    <source>
        <dbReference type="PROSITE" id="PS50977"/>
    </source>
</evidence>
<feature type="DNA-binding region" description="H-T-H motif" evidence="2">
    <location>
        <begin position="28"/>
        <end position="47"/>
    </location>
</feature>
<keyword evidence="5" id="KW-1185">Reference proteome</keyword>
<proteinExistence type="predicted"/>
<evidence type="ECO:0000313" key="5">
    <source>
        <dbReference type="Proteomes" id="UP000298347"/>
    </source>
</evidence>
<dbReference type="InterPro" id="IPR001647">
    <property type="entry name" value="HTH_TetR"/>
</dbReference>
<dbReference type="GO" id="GO:0003677">
    <property type="term" value="F:DNA binding"/>
    <property type="evidence" value="ECO:0007669"/>
    <property type="project" value="UniProtKB-UniRule"/>
</dbReference>
<dbReference type="RefSeq" id="WP_135347683.1">
    <property type="nucleotide sequence ID" value="NZ_SRJD01000004.1"/>
</dbReference>
<dbReference type="AlphaFoldDB" id="A0A4Z0GPI5"/>
<dbReference type="EMBL" id="SRJD01000004">
    <property type="protein sequence ID" value="TGA99127.1"/>
    <property type="molecule type" value="Genomic_DNA"/>
</dbReference>
<dbReference type="OrthoDB" id="9789566at2"/>
<dbReference type="Proteomes" id="UP000298347">
    <property type="component" value="Unassembled WGS sequence"/>
</dbReference>
<accession>A0A4Z0GPI5</accession>
<evidence type="ECO:0000256" key="1">
    <source>
        <dbReference type="ARBA" id="ARBA00023125"/>
    </source>
</evidence>
<keyword evidence="1 2" id="KW-0238">DNA-binding</keyword>
<sequence length="187" mass="21838">MSKTDAKQKLIQGTIDLLLESGHSEEITSRQIAEKTKINLAMINYYFSSKDELISIAVNQLIKSAADDWISIENKNHSSYDRLLQMLLHLSQLTMQYYSLTKSTAIYELTKADIYLPYYIIPLLEEHFSGEKNEFEIKLMAFEIISFLQTLMIKAEDFFKYSGKDIRDDHQREFVIETYLKSILKNV</sequence>
<comment type="caution">
    <text evidence="4">The sequence shown here is derived from an EMBL/GenBank/DDBJ whole genome shotgun (WGS) entry which is preliminary data.</text>
</comment>
<dbReference type="Gene3D" id="1.10.10.60">
    <property type="entry name" value="Homeodomain-like"/>
    <property type="match status" value="1"/>
</dbReference>
<gene>
    <name evidence="4" type="ORF">E4665_04905</name>
</gene>
<evidence type="ECO:0000256" key="2">
    <source>
        <dbReference type="PROSITE-ProRule" id="PRU00335"/>
    </source>
</evidence>
<reference evidence="4 5" key="1">
    <citation type="journal article" date="2015" name="Int. J. Syst. Evol. Microbiol.">
        <title>Sporolactobacillus shoreae sp. nov. and Sporolactobacillus spathodeae sp. nov., two spore-forming lactic acid bacteria isolated from tree barks in Thailand.</title>
        <authorList>
            <person name="Thamacharoensuk T."/>
            <person name="Kitahara M."/>
            <person name="Ohkuma M."/>
            <person name="Thongchul N."/>
            <person name="Tanasupawat S."/>
        </authorList>
    </citation>
    <scope>NUCLEOTIDE SEQUENCE [LARGE SCALE GENOMIC DNA]</scope>
    <source>
        <strain evidence="4 5">BK92</strain>
    </source>
</reference>